<protein>
    <submittedName>
        <fullName evidence="1">Helix-turn-helix domain-containing protein</fullName>
    </submittedName>
</protein>
<evidence type="ECO:0000313" key="1">
    <source>
        <dbReference type="EMBL" id="MFC7600971.1"/>
    </source>
</evidence>
<dbReference type="RefSeq" id="WP_386271165.1">
    <property type="nucleotide sequence ID" value="NZ_JBHSIJ010000002.1"/>
</dbReference>
<comment type="caution">
    <text evidence="1">The sequence shown here is derived from an EMBL/GenBank/DDBJ whole genome shotgun (WGS) entry which is preliminary data.</text>
</comment>
<dbReference type="Proteomes" id="UP001596514">
    <property type="component" value="Unassembled WGS sequence"/>
</dbReference>
<organism evidence="1 2">
    <name type="scientific">Streptosporangium amethystogenes subsp. fukuiense</name>
    <dbReference type="NCBI Taxonomy" id="698418"/>
    <lineage>
        <taxon>Bacteria</taxon>
        <taxon>Bacillati</taxon>
        <taxon>Actinomycetota</taxon>
        <taxon>Actinomycetes</taxon>
        <taxon>Streptosporangiales</taxon>
        <taxon>Streptosporangiaceae</taxon>
        <taxon>Streptosporangium</taxon>
    </lineage>
</organism>
<dbReference type="EMBL" id="JBHTEE010000001">
    <property type="protein sequence ID" value="MFC7600971.1"/>
    <property type="molecule type" value="Genomic_DNA"/>
</dbReference>
<keyword evidence="2" id="KW-1185">Reference proteome</keyword>
<dbReference type="Gene3D" id="1.10.260.40">
    <property type="entry name" value="lambda repressor-like DNA-binding domains"/>
    <property type="match status" value="1"/>
</dbReference>
<dbReference type="InterPro" id="IPR010982">
    <property type="entry name" value="Lambda_DNA-bd_dom_sf"/>
</dbReference>
<dbReference type="InterPro" id="IPR001387">
    <property type="entry name" value="Cro/C1-type_HTH"/>
</dbReference>
<evidence type="ECO:0000313" key="2">
    <source>
        <dbReference type="Proteomes" id="UP001596514"/>
    </source>
</evidence>
<sequence>MGGDRNLFHHPLTYLRHQRGWTLADVAELVRRRSGLNMATHRQKIHRWERGTVPELDAQFAIAEEVGVDPNTVLALPWPSWLLTVHGTEPLHEAWTASTAKLTLTGCLDASTDRRAFPLIAGDDAARLASAWAAVPAQKISHAANGGTVDTDVTNWVECRTRQLWHLDDLVGGDYCLNLAQADLQLVARLLHRGRYRAPVEQRLLGLAGELLRFAGWCAFDSGRQAAADRYWHAGLRTSATGGDTLTGAYILSLMAMQHTYAGDGRAALNLLHTARQRIGAGASRTVHAMLDAWQVRAHAAVGEQRQAIETLFRADDHWGRRTPDDDPPWIYWMRQPSHTIEVGLGFVRLGRSDIAVRLLEQGIADRGGDYTRDAVLGLAAVAAAELDQGDLGSALDTARRAADLLPGVESSRAADQLRAFAGRLPDGEPTAKEFRTYLESLPA</sequence>
<dbReference type="SUPFAM" id="SSF47413">
    <property type="entry name" value="lambda repressor-like DNA-binding domains"/>
    <property type="match status" value="1"/>
</dbReference>
<reference evidence="2" key="1">
    <citation type="journal article" date="2019" name="Int. J. Syst. Evol. Microbiol.">
        <title>The Global Catalogue of Microorganisms (GCM) 10K type strain sequencing project: providing services to taxonomists for standard genome sequencing and annotation.</title>
        <authorList>
            <consortium name="The Broad Institute Genomics Platform"/>
            <consortium name="The Broad Institute Genome Sequencing Center for Infectious Disease"/>
            <person name="Wu L."/>
            <person name="Ma J."/>
        </authorList>
    </citation>
    <scope>NUCLEOTIDE SEQUENCE [LARGE SCALE GENOMIC DNA]</scope>
    <source>
        <strain evidence="2">JCM 10083</strain>
    </source>
</reference>
<gene>
    <name evidence="1" type="ORF">ACFQVD_12785</name>
</gene>
<dbReference type="CDD" id="cd00093">
    <property type="entry name" value="HTH_XRE"/>
    <property type="match status" value="1"/>
</dbReference>
<proteinExistence type="predicted"/>
<name>A0ABW2SYQ4_9ACTN</name>
<accession>A0ABW2SYQ4</accession>